<evidence type="ECO:0000313" key="4">
    <source>
        <dbReference type="WBParaSite" id="TCNE_0001427001-mRNA-1"/>
    </source>
</evidence>
<evidence type="ECO:0000313" key="3">
    <source>
        <dbReference type="Proteomes" id="UP000050794"/>
    </source>
</evidence>
<dbReference type="Proteomes" id="UP000050794">
    <property type="component" value="Unassembled WGS sequence"/>
</dbReference>
<organism evidence="3 4">
    <name type="scientific">Toxocara canis</name>
    <name type="common">Canine roundworm</name>
    <dbReference type="NCBI Taxonomy" id="6265"/>
    <lineage>
        <taxon>Eukaryota</taxon>
        <taxon>Metazoa</taxon>
        <taxon>Ecdysozoa</taxon>
        <taxon>Nematoda</taxon>
        <taxon>Chromadorea</taxon>
        <taxon>Rhabditida</taxon>
        <taxon>Spirurina</taxon>
        <taxon>Ascaridomorpha</taxon>
        <taxon>Ascaridoidea</taxon>
        <taxon>Toxocaridae</taxon>
        <taxon>Toxocara</taxon>
    </lineage>
</organism>
<accession>A0A183V0K0</accession>
<evidence type="ECO:0000256" key="1">
    <source>
        <dbReference type="SAM" id="MobiDB-lite"/>
    </source>
</evidence>
<evidence type="ECO:0000313" key="2">
    <source>
        <dbReference type="EMBL" id="VDM45591.1"/>
    </source>
</evidence>
<dbReference type="WBParaSite" id="TCNE_0001427001-mRNA-1">
    <property type="protein sequence ID" value="TCNE_0001427001-mRNA-1"/>
    <property type="gene ID" value="TCNE_0001427001"/>
</dbReference>
<name>A0A183V0K0_TOXCA</name>
<dbReference type="EMBL" id="UYWY01022159">
    <property type="protein sequence ID" value="VDM45591.1"/>
    <property type="molecule type" value="Genomic_DNA"/>
</dbReference>
<reference evidence="2 3" key="2">
    <citation type="submission" date="2018-11" db="EMBL/GenBank/DDBJ databases">
        <authorList>
            <consortium name="Pathogen Informatics"/>
        </authorList>
    </citation>
    <scope>NUCLEOTIDE SEQUENCE [LARGE SCALE GENOMIC DNA]</scope>
</reference>
<proteinExistence type="predicted"/>
<sequence>MKKQFNRRHGAHDAATSRSVTPSTLGTVMDQTARRCPAPSHAKLATLCVAENSFGRGTSTSKSTPTVNQLLDVFDLPLLNSEAGKTSPTPVSSLPVFAVRRSMRIRHARR</sequence>
<reference evidence="4" key="1">
    <citation type="submission" date="2016-06" db="UniProtKB">
        <authorList>
            <consortium name="WormBaseParasite"/>
        </authorList>
    </citation>
    <scope>IDENTIFICATION</scope>
</reference>
<keyword evidence="3" id="KW-1185">Reference proteome</keyword>
<feature type="region of interest" description="Disordered" evidence="1">
    <location>
        <begin position="1"/>
        <end position="37"/>
    </location>
</feature>
<dbReference type="AlphaFoldDB" id="A0A183V0K0"/>
<feature type="compositionally biased region" description="Polar residues" evidence="1">
    <location>
        <begin position="16"/>
        <end position="30"/>
    </location>
</feature>
<feature type="compositionally biased region" description="Basic residues" evidence="1">
    <location>
        <begin position="1"/>
        <end position="10"/>
    </location>
</feature>
<protein>
    <submittedName>
        <fullName evidence="2 4">Uncharacterized protein</fullName>
    </submittedName>
</protein>
<gene>
    <name evidence="2" type="ORF">TCNE_LOCUS14270</name>
</gene>